<dbReference type="SUPFAM" id="SSF47095">
    <property type="entry name" value="HMG-box"/>
    <property type="match status" value="1"/>
</dbReference>
<dbReference type="InterPro" id="IPR051965">
    <property type="entry name" value="ChromReg_NeuronalGeneExpr"/>
</dbReference>
<evidence type="ECO:0000313" key="7">
    <source>
        <dbReference type="EMBL" id="KAK3864195.1"/>
    </source>
</evidence>
<sequence length="382" mass="43212">MHVPGEECDGANCSDLVVILPSYATSISACNVRLIECKYRKYSPVCTLLEREPSVLFGSLSHCFTMTTGSTAGPSSNNNNNGNNNNNNGGNNNNNNNNNNDNSPKKKGWPKGRKRRLMPKDTNAPKGPLSGYMLFMSDQREVLRGTHPGLPFHEITKLVAQRWAQLDAPAKTKYLEAAEADKERYQREVEEYQKTDAYKNFMQQQQQRQRQQQHKEAQQQQQSRDPSPPPSKKPKKDNEEEGTITPQSALEIPIFTEEFLNHNKVREAELRQLRKSNTDYEEQNAILQKHIESMKSTVDRLESETSQQRSNNAALQQHIETLRRTLTKAFLSLPLPGSQETPTEASIDSYMVQLHSLIVTSPQQHQGLIQTVRGIVSQLALT</sequence>
<dbReference type="SMART" id="SM00398">
    <property type="entry name" value="HMG"/>
    <property type="match status" value="1"/>
</dbReference>
<organism evidence="7 8">
    <name type="scientific">Petrolisthes cinctipes</name>
    <name type="common">Flat porcelain crab</name>
    <dbReference type="NCBI Taxonomy" id="88211"/>
    <lineage>
        <taxon>Eukaryota</taxon>
        <taxon>Metazoa</taxon>
        <taxon>Ecdysozoa</taxon>
        <taxon>Arthropoda</taxon>
        <taxon>Crustacea</taxon>
        <taxon>Multicrustacea</taxon>
        <taxon>Malacostraca</taxon>
        <taxon>Eumalacostraca</taxon>
        <taxon>Eucarida</taxon>
        <taxon>Decapoda</taxon>
        <taxon>Pleocyemata</taxon>
        <taxon>Anomura</taxon>
        <taxon>Galatheoidea</taxon>
        <taxon>Porcellanidae</taxon>
        <taxon>Petrolisthes</taxon>
    </lineage>
</organism>
<dbReference type="Proteomes" id="UP001286313">
    <property type="component" value="Unassembled WGS sequence"/>
</dbReference>
<name>A0AAE1EYS5_PETCI</name>
<dbReference type="Pfam" id="PF00505">
    <property type="entry name" value="HMG_box"/>
    <property type="match status" value="1"/>
</dbReference>
<proteinExistence type="predicted"/>
<keyword evidence="8" id="KW-1185">Reference proteome</keyword>
<dbReference type="PROSITE" id="PS50118">
    <property type="entry name" value="HMG_BOX_2"/>
    <property type="match status" value="1"/>
</dbReference>
<dbReference type="AlphaFoldDB" id="A0AAE1EYS5"/>
<feature type="compositionally biased region" description="Basic residues" evidence="5">
    <location>
        <begin position="105"/>
        <end position="117"/>
    </location>
</feature>
<dbReference type="EMBL" id="JAWQEG010003846">
    <property type="protein sequence ID" value="KAK3864195.1"/>
    <property type="molecule type" value="Genomic_DNA"/>
</dbReference>
<evidence type="ECO:0000313" key="8">
    <source>
        <dbReference type="Proteomes" id="UP001286313"/>
    </source>
</evidence>
<feature type="coiled-coil region" evidence="4">
    <location>
        <begin position="263"/>
        <end position="318"/>
    </location>
</feature>
<comment type="caution">
    <text evidence="7">The sequence shown here is derived from an EMBL/GenBank/DDBJ whole genome shotgun (WGS) entry which is preliminary data.</text>
</comment>
<dbReference type="Gene3D" id="1.10.30.10">
    <property type="entry name" value="High mobility group box domain"/>
    <property type="match status" value="1"/>
</dbReference>
<feature type="compositionally biased region" description="Low complexity" evidence="5">
    <location>
        <begin position="77"/>
        <end position="100"/>
    </location>
</feature>
<dbReference type="InterPro" id="IPR009071">
    <property type="entry name" value="HMG_box_dom"/>
</dbReference>
<reference evidence="7" key="1">
    <citation type="submission" date="2023-10" db="EMBL/GenBank/DDBJ databases">
        <title>Genome assemblies of two species of porcelain crab, Petrolisthes cinctipes and Petrolisthes manimaculis (Anomura: Porcellanidae).</title>
        <authorList>
            <person name="Angst P."/>
        </authorList>
    </citation>
    <scope>NUCLEOTIDE SEQUENCE</scope>
    <source>
        <strain evidence="7">PB745_01</strain>
        <tissue evidence="7">Gill</tissue>
    </source>
</reference>
<protein>
    <recommendedName>
        <fullName evidence="6">HMG box domain-containing protein</fullName>
    </recommendedName>
</protein>
<accession>A0AAE1EYS5</accession>
<evidence type="ECO:0000256" key="3">
    <source>
        <dbReference type="PROSITE-ProRule" id="PRU00267"/>
    </source>
</evidence>
<gene>
    <name evidence="7" type="ORF">Pcinc_030103</name>
</gene>
<dbReference type="GO" id="GO:0005634">
    <property type="term" value="C:nucleus"/>
    <property type="evidence" value="ECO:0007669"/>
    <property type="project" value="UniProtKB-UniRule"/>
</dbReference>
<dbReference type="InterPro" id="IPR036910">
    <property type="entry name" value="HMG_box_dom_sf"/>
</dbReference>
<feature type="region of interest" description="Disordered" evidence="5">
    <location>
        <begin position="202"/>
        <end position="250"/>
    </location>
</feature>
<dbReference type="PANTHER" id="PTHR46040:SF3">
    <property type="entry name" value="HIGH MOBILITY GROUP PROTEIN 2"/>
    <property type="match status" value="1"/>
</dbReference>
<feature type="DNA-binding region" description="HMG box" evidence="3">
    <location>
        <begin position="125"/>
        <end position="193"/>
    </location>
</feature>
<keyword evidence="2 3" id="KW-0539">Nucleus</keyword>
<keyword evidence="4" id="KW-0175">Coiled coil</keyword>
<evidence type="ECO:0000256" key="5">
    <source>
        <dbReference type="SAM" id="MobiDB-lite"/>
    </source>
</evidence>
<dbReference type="GO" id="GO:0003677">
    <property type="term" value="F:DNA binding"/>
    <property type="evidence" value="ECO:0007669"/>
    <property type="project" value="UniProtKB-UniRule"/>
</dbReference>
<evidence type="ECO:0000256" key="2">
    <source>
        <dbReference type="ARBA" id="ARBA00023242"/>
    </source>
</evidence>
<evidence type="ECO:0000256" key="1">
    <source>
        <dbReference type="ARBA" id="ARBA00023125"/>
    </source>
</evidence>
<dbReference type="CDD" id="cd21980">
    <property type="entry name" value="HMG-box_HMG20"/>
    <property type="match status" value="1"/>
</dbReference>
<dbReference type="PANTHER" id="PTHR46040">
    <property type="entry name" value="HIGH MOBILITY GROUP PROTEIN 2"/>
    <property type="match status" value="1"/>
</dbReference>
<dbReference type="GO" id="GO:0010468">
    <property type="term" value="P:regulation of gene expression"/>
    <property type="evidence" value="ECO:0007669"/>
    <property type="project" value="TreeGrafter"/>
</dbReference>
<keyword evidence="1 3" id="KW-0238">DNA-binding</keyword>
<evidence type="ECO:0000256" key="4">
    <source>
        <dbReference type="SAM" id="Coils"/>
    </source>
</evidence>
<feature type="region of interest" description="Disordered" evidence="5">
    <location>
        <begin position="70"/>
        <end position="131"/>
    </location>
</feature>
<feature type="domain" description="HMG box" evidence="6">
    <location>
        <begin position="125"/>
        <end position="193"/>
    </location>
</feature>
<evidence type="ECO:0000259" key="6">
    <source>
        <dbReference type="PROSITE" id="PS50118"/>
    </source>
</evidence>